<comment type="caution">
    <text evidence="3">The sequence shown here is derived from an EMBL/GenBank/DDBJ whole genome shotgun (WGS) entry which is preliminary data.</text>
</comment>
<name>A0A644YVI0_9ZZZZ</name>
<dbReference type="InterPro" id="IPR032369">
    <property type="entry name" value="DUF4872"/>
</dbReference>
<dbReference type="Pfam" id="PF16169">
    <property type="entry name" value="DUF4872"/>
    <property type="match status" value="1"/>
</dbReference>
<reference evidence="3" key="1">
    <citation type="submission" date="2019-08" db="EMBL/GenBank/DDBJ databases">
        <authorList>
            <person name="Kucharzyk K."/>
            <person name="Murdoch R.W."/>
            <person name="Higgins S."/>
            <person name="Loffler F."/>
        </authorList>
    </citation>
    <scope>NUCLEOTIDE SEQUENCE</scope>
</reference>
<organism evidence="3">
    <name type="scientific">bioreactor metagenome</name>
    <dbReference type="NCBI Taxonomy" id="1076179"/>
    <lineage>
        <taxon>unclassified sequences</taxon>
        <taxon>metagenomes</taxon>
        <taxon>ecological metagenomes</taxon>
    </lineage>
</organism>
<proteinExistence type="predicted"/>
<feature type="domain" description="Butirosin biosynthesis protein H N-terminal" evidence="1">
    <location>
        <begin position="16"/>
        <end position="151"/>
    </location>
</feature>
<dbReference type="EMBL" id="VSSQ01005795">
    <property type="protein sequence ID" value="MPM30473.1"/>
    <property type="molecule type" value="Genomic_DNA"/>
</dbReference>
<dbReference type="InterPro" id="IPR026935">
    <property type="entry name" value="BtrH_N"/>
</dbReference>
<evidence type="ECO:0008006" key="4">
    <source>
        <dbReference type="Google" id="ProtNLM"/>
    </source>
</evidence>
<gene>
    <name evidence="3" type="ORF">SDC9_77023</name>
</gene>
<protein>
    <recommendedName>
        <fullName evidence="4">Butirosin biosynthesis protein H N-terminal domain-containing protein</fullName>
    </recommendedName>
</protein>
<evidence type="ECO:0000259" key="1">
    <source>
        <dbReference type="Pfam" id="PF14399"/>
    </source>
</evidence>
<dbReference type="Pfam" id="PF14399">
    <property type="entry name" value="BtrH_N"/>
    <property type="match status" value="1"/>
</dbReference>
<evidence type="ECO:0000259" key="2">
    <source>
        <dbReference type="Pfam" id="PF16169"/>
    </source>
</evidence>
<evidence type="ECO:0000313" key="3">
    <source>
        <dbReference type="EMBL" id="MPM30473.1"/>
    </source>
</evidence>
<sequence>MQAQIELKHHHDDYECMWNGIEDIYMSKTGETLLRNCFFTLAQFGSFCYMKTEKAEIKRMVALGDGRPRKMYAFLAPLVGFEYRHFEYGTFEQALKKAKAEVDCGYPVVLGALDMYDLPYYPKLFHNIHIPLHYILMVGYDDAAACIKLYDCGREELLSLNYEDLQKSLNCSYPGLSRRNTVCTIRMTHPAGKLQIVRQALAQRASLFLHPSASFLGCRGFEKLISEMPKWRSELTTEEYNKVLTNMIMFFGTVPTLPNALYGLNEPDTIQFAGRFDYASEMLASFGAEYQNERWTSASRSFAQCGQIIERITGLTVNYLVGKNDEMSCVPALFTEVLALMREGFIKLGEG</sequence>
<dbReference type="AlphaFoldDB" id="A0A644YVI0"/>
<accession>A0A644YVI0</accession>
<feature type="domain" description="DUF4872" evidence="2">
    <location>
        <begin position="181"/>
        <end position="250"/>
    </location>
</feature>